<evidence type="ECO:0000256" key="1">
    <source>
        <dbReference type="SAM" id="MobiDB-lite"/>
    </source>
</evidence>
<protein>
    <submittedName>
        <fullName evidence="3">Kinase anchor protein</fullName>
    </submittedName>
</protein>
<accession>A0ABD5YJ30</accession>
<proteinExistence type="predicted"/>
<feature type="region of interest" description="Disordered" evidence="1">
    <location>
        <begin position="795"/>
        <end position="821"/>
    </location>
</feature>
<dbReference type="InterPro" id="IPR013153">
    <property type="entry name" value="Prk_AAA"/>
</dbReference>
<keyword evidence="3" id="KW-0418">Kinase</keyword>
<dbReference type="EMBL" id="JBHSZZ010000027">
    <property type="protein sequence ID" value="MFC7186405.1"/>
    <property type="molecule type" value="Genomic_DNA"/>
</dbReference>
<organism evidence="3 4">
    <name type="scientific">Halorubrum yunnanense</name>
    <dbReference type="NCBI Taxonomy" id="1526162"/>
    <lineage>
        <taxon>Archaea</taxon>
        <taxon>Methanobacteriati</taxon>
        <taxon>Methanobacteriota</taxon>
        <taxon>Stenosarchaea group</taxon>
        <taxon>Halobacteria</taxon>
        <taxon>Halobacteriales</taxon>
        <taxon>Haloferacaceae</taxon>
        <taxon>Halorubrum</taxon>
    </lineage>
</organism>
<feature type="compositionally biased region" description="Acidic residues" evidence="1">
    <location>
        <begin position="418"/>
        <end position="427"/>
    </location>
</feature>
<dbReference type="Proteomes" id="UP001596390">
    <property type="component" value="Unassembled WGS sequence"/>
</dbReference>
<dbReference type="InterPro" id="IPR010650">
    <property type="entry name" value="PrkA_C"/>
</dbReference>
<gene>
    <name evidence="3" type="ORF">ACFQMK_05760</name>
</gene>
<dbReference type="GO" id="GO:0016301">
    <property type="term" value="F:kinase activity"/>
    <property type="evidence" value="ECO:0007669"/>
    <property type="project" value="UniProtKB-KW"/>
</dbReference>
<dbReference type="Pfam" id="PF06798">
    <property type="entry name" value="PrkA"/>
    <property type="match status" value="1"/>
</dbReference>
<dbReference type="AlphaFoldDB" id="A0ABD5YJ30"/>
<dbReference type="PANTHER" id="PTHR30267">
    <property type="entry name" value="PROTEIN KINASE PRKA"/>
    <property type="match status" value="1"/>
</dbReference>
<dbReference type="RefSeq" id="WP_267663365.1">
    <property type="nucleotide sequence ID" value="NZ_JAODIX010000027.1"/>
</dbReference>
<name>A0ABD5YJ30_9EURY</name>
<evidence type="ECO:0000313" key="4">
    <source>
        <dbReference type="Proteomes" id="UP001596390"/>
    </source>
</evidence>
<sequence>MNDRDRSDGERFVRAADETLRGAYDPPMSLDEYVDRVLENPVAAASGARYVLAAIESEGTREVRERGERLERYRFFDDPFNDGEHAVLGNTAALNAFVDDLRAAASGRGNDETIVWIDGPTATGKSEFKRCLVNGLREFSKTEAGRRYTVEWNVTGAGSGVDGAGAASLSYGDGGDAGAWYRSPVQAHPLSVFPEDVRESIAESVEDDAYPIAADVDLDPFSREAYDHLESAYRDEGRRDLFSAITDRDHLRVTSYVVDVGKGVGVLHAEDDGTPKERLVGSWMGGMLRELDSRGRKNPQAFSYDGVLSQGNGVATVVEDASQHADLLRRLLNVPDERRVKLDKGIGMDLDTQLIVISNPDLDAELDRHAEREGADPLKALKRRLTRHEFRYLTNRRLESELLRREVGGVRGVPTVDGVDEAETEGEANERGEGPGDDPDADPERDPADQPGAAGLTIDVRGDDGTVTQRELSPHAVGAAALYAVVSRLDAEDLPADLGLVEKAELYETGELRRERDDGDDERIAIDDVDFGDGDGRNGIPVTYTRDVVADLLGSDGDRSHSELPVERVVTPTDVLDAMAEGLSAAPLFSRSEVAEFESRRAPVAARVRERQRADVIDAALAEATVAEETVAEYVEHVYAWDADEPVETERGPEEPDALVMKVFETETLGRFDEDDYYGTDPTRGVAEFRRERVIRALTRYAWRNRGDEFSVDDVDLGEIPELREVLDANDLADVKRRFPDLDPAEWADPPADTETARVKTATIERLVDRGYSPASAELTSRAVMRDARDEWADLAADEDEGARRGGRDRSGENGGDVSWD</sequence>
<evidence type="ECO:0000313" key="3">
    <source>
        <dbReference type="EMBL" id="MFC7186405.1"/>
    </source>
</evidence>
<dbReference type="SMART" id="SM00763">
    <property type="entry name" value="AAA_PrkA"/>
    <property type="match status" value="1"/>
</dbReference>
<keyword evidence="4" id="KW-1185">Reference proteome</keyword>
<evidence type="ECO:0000259" key="2">
    <source>
        <dbReference type="SMART" id="SM00763"/>
    </source>
</evidence>
<feature type="region of interest" description="Disordered" evidence="1">
    <location>
        <begin position="412"/>
        <end position="460"/>
    </location>
</feature>
<comment type="caution">
    <text evidence="3">The sequence shown here is derived from an EMBL/GenBank/DDBJ whole genome shotgun (WGS) entry which is preliminary data.</text>
</comment>
<dbReference type="PANTHER" id="PTHR30267:SF2">
    <property type="entry name" value="PROTEIN PRKA"/>
    <property type="match status" value="1"/>
</dbReference>
<feature type="compositionally biased region" description="Basic and acidic residues" evidence="1">
    <location>
        <begin position="802"/>
        <end position="812"/>
    </location>
</feature>
<feature type="domain" description="PrkA AAA" evidence="2">
    <location>
        <begin position="28"/>
        <end position="496"/>
    </location>
</feature>
<reference evidence="3 4" key="1">
    <citation type="journal article" date="2019" name="Int. J. Syst. Evol. Microbiol.">
        <title>The Global Catalogue of Microorganisms (GCM) 10K type strain sequencing project: providing services to taxonomists for standard genome sequencing and annotation.</title>
        <authorList>
            <consortium name="The Broad Institute Genomics Platform"/>
            <consortium name="The Broad Institute Genome Sequencing Center for Infectious Disease"/>
            <person name="Wu L."/>
            <person name="Ma J."/>
        </authorList>
    </citation>
    <scope>NUCLEOTIDE SEQUENCE [LARGE SCALE GENOMIC DNA]</scope>
    <source>
        <strain evidence="3 4">Q85</strain>
    </source>
</reference>
<keyword evidence="3" id="KW-0808">Transferase</keyword>